<feature type="transmembrane region" description="Helical" evidence="8">
    <location>
        <begin position="478"/>
        <end position="502"/>
    </location>
</feature>
<organism evidence="10 11">
    <name type="scientific">Aspergillus chevalieri</name>
    <name type="common">Eurotium chevalieri</name>
    <dbReference type="NCBI Taxonomy" id="182096"/>
    <lineage>
        <taxon>Eukaryota</taxon>
        <taxon>Fungi</taxon>
        <taxon>Dikarya</taxon>
        <taxon>Ascomycota</taxon>
        <taxon>Pezizomycotina</taxon>
        <taxon>Eurotiomycetes</taxon>
        <taxon>Eurotiomycetidae</taxon>
        <taxon>Eurotiales</taxon>
        <taxon>Aspergillaceae</taxon>
        <taxon>Aspergillus</taxon>
        <taxon>Aspergillus subgen. Aspergillus</taxon>
    </lineage>
</organism>
<feature type="compositionally biased region" description="Polar residues" evidence="7">
    <location>
        <begin position="1018"/>
        <end position="1047"/>
    </location>
</feature>
<evidence type="ECO:0000313" key="11">
    <source>
        <dbReference type="Proteomes" id="UP000637239"/>
    </source>
</evidence>
<comment type="similarity">
    <text evidence="2">Belongs to the transient receptor potential (TRP) ion channel family.</text>
</comment>
<reference evidence="10" key="1">
    <citation type="submission" date="2021-01" db="EMBL/GenBank/DDBJ databases">
        <authorList>
            <consortium name="Aspergillus chevalieri M1 genome sequencing consortium"/>
            <person name="Kazuki M."/>
            <person name="Futagami T."/>
        </authorList>
    </citation>
    <scope>NUCLEOTIDE SEQUENCE</scope>
    <source>
        <strain evidence="10">M1</strain>
    </source>
</reference>
<feature type="transmembrane region" description="Helical" evidence="8">
    <location>
        <begin position="269"/>
        <end position="288"/>
    </location>
</feature>
<feature type="compositionally biased region" description="Basic and acidic residues" evidence="7">
    <location>
        <begin position="970"/>
        <end position="987"/>
    </location>
</feature>
<dbReference type="InterPro" id="IPR040241">
    <property type="entry name" value="TRP_Flc/Pkd2-like"/>
</dbReference>
<dbReference type="Proteomes" id="UP000637239">
    <property type="component" value="Chromosome 7"/>
</dbReference>
<feature type="transmembrane region" description="Helical" evidence="8">
    <location>
        <begin position="57"/>
        <end position="76"/>
    </location>
</feature>
<evidence type="ECO:0000313" key="10">
    <source>
        <dbReference type="EMBL" id="BCR91773.1"/>
    </source>
</evidence>
<feature type="region of interest" description="Disordered" evidence="7">
    <location>
        <begin position="735"/>
        <end position="868"/>
    </location>
</feature>
<evidence type="ECO:0000259" key="9">
    <source>
        <dbReference type="SMART" id="SM01320"/>
    </source>
</evidence>
<dbReference type="AlphaFoldDB" id="A0A7R7ZRF5"/>
<feature type="compositionally biased region" description="Polar residues" evidence="7">
    <location>
        <begin position="814"/>
        <end position="824"/>
    </location>
</feature>
<feature type="domain" description="ML-like" evidence="9">
    <location>
        <begin position="79"/>
        <end position="262"/>
    </location>
</feature>
<feature type="compositionally biased region" description="Polar residues" evidence="7">
    <location>
        <begin position="959"/>
        <end position="969"/>
    </location>
</feature>
<feature type="transmembrane region" description="Helical" evidence="8">
    <location>
        <begin position="620"/>
        <end position="642"/>
    </location>
</feature>
<feature type="transmembrane region" description="Helical" evidence="8">
    <location>
        <begin position="452"/>
        <end position="471"/>
    </location>
</feature>
<evidence type="ECO:0000256" key="2">
    <source>
        <dbReference type="ARBA" id="ARBA00010642"/>
    </source>
</evidence>
<keyword evidence="11" id="KW-1185">Reference proteome</keyword>
<evidence type="ECO:0000256" key="6">
    <source>
        <dbReference type="ARBA" id="ARBA00023136"/>
    </source>
</evidence>
<feature type="region of interest" description="Disordered" evidence="7">
    <location>
        <begin position="1"/>
        <end position="35"/>
    </location>
</feature>
<accession>A0A7R7ZRF5</accession>
<dbReference type="PANTHER" id="PTHR31145">
    <property type="entry name" value="INTEGRAL MEMBRANE PROTEIN (AFU_ORTHOLOGUE AFUA_7G01610)"/>
    <property type="match status" value="1"/>
</dbReference>
<dbReference type="Pfam" id="PF06011">
    <property type="entry name" value="TRP"/>
    <property type="match status" value="1"/>
</dbReference>
<feature type="compositionally biased region" description="Polar residues" evidence="7">
    <location>
        <begin position="741"/>
        <end position="760"/>
    </location>
</feature>
<dbReference type="KEGG" id="ache:ACHE_70616A"/>
<feature type="compositionally biased region" description="Basic and acidic residues" evidence="7">
    <location>
        <begin position="850"/>
        <end position="868"/>
    </location>
</feature>
<feature type="compositionally biased region" description="Basic and acidic residues" evidence="7">
    <location>
        <begin position="1124"/>
        <end position="1133"/>
    </location>
</feature>
<dbReference type="InterPro" id="IPR010308">
    <property type="entry name" value="TRP_C"/>
</dbReference>
<name>A0A7R7ZRF5_ASPCH</name>
<feature type="region of interest" description="Disordered" evidence="7">
    <location>
        <begin position="948"/>
        <end position="1176"/>
    </location>
</feature>
<feature type="compositionally biased region" description="Low complexity" evidence="7">
    <location>
        <begin position="1087"/>
        <end position="1103"/>
    </location>
</feature>
<reference evidence="10" key="2">
    <citation type="submission" date="2021-02" db="EMBL/GenBank/DDBJ databases">
        <title>Aspergillus chevalieri M1 genome sequence.</title>
        <authorList>
            <person name="Kadooka C."/>
            <person name="Mori K."/>
            <person name="Futagami T."/>
        </authorList>
    </citation>
    <scope>NUCLEOTIDE SEQUENCE</scope>
    <source>
        <strain evidence="10">M1</strain>
    </source>
</reference>
<feature type="transmembrane region" description="Helical" evidence="8">
    <location>
        <begin position="403"/>
        <end position="425"/>
    </location>
</feature>
<dbReference type="GO" id="GO:0055085">
    <property type="term" value="P:transmembrane transport"/>
    <property type="evidence" value="ECO:0007669"/>
    <property type="project" value="TreeGrafter"/>
</dbReference>
<evidence type="ECO:0000256" key="5">
    <source>
        <dbReference type="ARBA" id="ARBA00022989"/>
    </source>
</evidence>
<gene>
    <name evidence="10" type="ORF">ACHE_70616A</name>
</gene>
<dbReference type="Pfam" id="PF14558">
    <property type="entry name" value="TRP_N"/>
    <property type="match status" value="1"/>
</dbReference>
<dbReference type="GO" id="GO:0016020">
    <property type="term" value="C:membrane"/>
    <property type="evidence" value="ECO:0007669"/>
    <property type="project" value="UniProtKB-SubCell"/>
</dbReference>
<dbReference type="RefSeq" id="XP_043140295.1">
    <property type="nucleotide sequence ID" value="XM_043282969.1"/>
</dbReference>
<sequence length="1176" mass="127755">MSTSHDNDGWQQREDDKKRRKKISSSGMRNVRGGGLQSWEWPDPLRGRRRRRRLHRLGFGMGWMVITVMVVMLSMLSPASAVFLDFDNCLDATIINSSPLQLQFVPFDVDVWFDLTDPLRPLNITVYGNVSGTADQRSDYPAPDDPQWLNASNTVGKIADLSVSNNKYSTLLKSVDVVSFTPYSDASRFCDSVIQGECPLGPVFYANSSDISALRAFTFQEDMQSSYHFATLSSQLLVKSGDASAAQLACISVEITPDLGSSLRNTLTFVPLVILLLVGLATVVAAIYSPWGTTDSFRWTSNYGRDEDVLRLVTPGFGDCLQYIQFAVLTGGLSLNYPGYYQPVMSQPAWSALMFNQSFVNPGKGRNPVIDGIYAVNATYGLDRLEHFVGMASAQDIWPGMMVWLLVIVVSITFLIQIAFALRWVHHQIANIPEEDLRAKNMPFTVGNVVRIVFNFLFLPLISLSFFQLVIAGDSPAYCVVFAVVVILILIAFSIWTIRLIASTRPKSYLFDDLSTVLLYGPLYNTFNDDAAAYAVVPIFISFARGVAIGALQPSGIAQVVLLAICEVVSILTLVAFRPYPSPTSMNLYHICFSIVRFLTILLSVVFVPSLGVSEAARGWIGYVILLLHALVLVFGFFLNALQTLIEVIARLAGAGGNEGNITRGGLVKVFGMRQLSRREPRQDLGTRQSMGSEAGMLTPIDGRLSSQLDSRARSMSGSSALLLGRAGASDGRASAMLDTGSAQGGTSSRANSSGLQSPITPKANAAFPPPVGSTAGSSVSRGSPLFSMQSHDPYYRPPRPRKKTLDADASGSAAANTPRTTHFTEAAEDMIDGPSSNRGAPVPAYLSGPKDDLDLDDPRPPRKDKDYAVREVDFYYRVRGPPLSHTGTRKLKTGPADPTGPVSSATGWFRNLFRGKTKESGKGFEVVRSARAPPQGLFVEGEEFHEPYRDEPDESGAANATRQAPDQDTSYHDSDGEGHNKNHDNDNTESNGNEQPADGVPSLPPVDSGGGIELPSRMNSQHSSHAPSISISRQHSTRQPSMSSTGPLGAVAEDEPHDPTQLQPTVGMGRFPFSATSSPSRDRDFSVASSTAQSTTSSAIGRGDSGRSRGGRPSSMGYVTSHRTQDNIHEASMDQMSLSGSAAEWVDEGVAELEHEHEPEHGHQHQHQHSFDTER</sequence>
<feature type="region of interest" description="Disordered" evidence="7">
    <location>
        <begin position="679"/>
        <end position="700"/>
    </location>
</feature>
<feature type="transmembrane region" description="Helical" evidence="8">
    <location>
        <begin position="560"/>
        <end position="580"/>
    </location>
</feature>
<dbReference type="EMBL" id="AP024422">
    <property type="protein sequence ID" value="BCR91773.1"/>
    <property type="molecule type" value="Genomic_DNA"/>
</dbReference>
<feature type="transmembrane region" description="Helical" evidence="8">
    <location>
        <begin position="586"/>
        <end position="608"/>
    </location>
</feature>
<dbReference type="PANTHER" id="PTHR31145:SF6">
    <property type="entry name" value="INTEGRAL MEMBRANE PROTEIN (AFU_ORTHOLOGUE AFUA_7G01610)"/>
    <property type="match status" value="1"/>
</dbReference>
<feature type="compositionally biased region" description="Polar residues" evidence="7">
    <location>
        <begin position="775"/>
        <end position="791"/>
    </location>
</feature>
<evidence type="ECO:0000256" key="8">
    <source>
        <dbReference type="SAM" id="Phobius"/>
    </source>
</evidence>
<evidence type="ECO:0000256" key="7">
    <source>
        <dbReference type="SAM" id="MobiDB-lite"/>
    </source>
</evidence>
<feature type="compositionally biased region" description="Basic and acidic residues" evidence="7">
    <location>
        <begin position="1"/>
        <end position="17"/>
    </location>
</feature>
<keyword evidence="5 8" id="KW-1133">Transmembrane helix</keyword>
<dbReference type="SMART" id="SM01320">
    <property type="entry name" value="TRP_N"/>
    <property type="match status" value="1"/>
</dbReference>
<protein>
    <recommendedName>
        <fullName evidence="9">ML-like domain-containing protein</fullName>
    </recommendedName>
</protein>
<dbReference type="GeneID" id="66986131"/>
<keyword evidence="3 8" id="KW-0812">Transmembrane</keyword>
<keyword evidence="6 8" id="KW-0472">Membrane</keyword>
<feature type="compositionally biased region" description="Basic and acidic residues" evidence="7">
    <location>
        <begin position="1153"/>
        <end position="1176"/>
    </location>
</feature>
<evidence type="ECO:0000256" key="4">
    <source>
        <dbReference type="ARBA" id="ARBA00022729"/>
    </source>
</evidence>
<dbReference type="InterPro" id="IPR032800">
    <property type="entry name" value="TRP_N"/>
</dbReference>
<evidence type="ECO:0000256" key="1">
    <source>
        <dbReference type="ARBA" id="ARBA00004141"/>
    </source>
</evidence>
<proteinExistence type="inferred from homology"/>
<keyword evidence="4" id="KW-0732">Signal</keyword>
<feature type="region of interest" description="Disordered" evidence="7">
    <location>
        <begin position="881"/>
        <end position="908"/>
    </location>
</feature>
<feature type="transmembrane region" description="Helical" evidence="8">
    <location>
        <begin position="531"/>
        <end position="548"/>
    </location>
</feature>
<evidence type="ECO:0000256" key="3">
    <source>
        <dbReference type="ARBA" id="ARBA00022692"/>
    </source>
</evidence>
<comment type="subcellular location">
    <subcellularLocation>
        <location evidence="1">Membrane</location>
        <topology evidence="1">Multi-pass membrane protein</topology>
    </subcellularLocation>
</comment>